<comment type="caution">
    <text evidence="2">The sequence shown here is derived from an EMBL/GenBank/DDBJ whole genome shotgun (WGS) entry which is preliminary data.</text>
</comment>
<accession>A0ABU4JSI3</accession>
<evidence type="ECO:0000313" key="3">
    <source>
        <dbReference type="Proteomes" id="UP001281656"/>
    </source>
</evidence>
<name>A0ABU4JSI3_9CLOT</name>
<feature type="compositionally biased region" description="Basic and acidic residues" evidence="1">
    <location>
        <begin position="1"/>
        <end position="19"/>
    </location>
</feature>
<dbReference type="EMBL" id="JARUJP010000006">
    <property type="protein sequence ID" value="MDW8800931.1"/>
    <property type="molecule type" value="Genomic_DNA"/>
</dbReference>
<protein>
    <submittedName>
        <fullName evidence="2">Uncharacterized protein</fullName>
    </submittedName>
</protein>
<reference evidence="2 3" key="1">
    <citation type="submission" date="2023-04" db="EMBL/GenBank/DDBJ databases">
        <title>Clostridium tannerae sp. nov., isolated from the fecal material of an alpaca.</title>
        <authorList>
            <person name="Miller S."/>
            <person name="Hendry M."/>
            <person name="King J."/>
            <person name="Sankaranarayanan K."/>
            <person name="Lawson P.A."/>
        </authorList>
    </citation>
    <scope>NUCLEOTIDE SEQUENCE [LARGE SCALE GENOMIC DNA]</scope>
    <source>
        <strain evidence="2 3">A1-XYC3</strain>
    </source>
</reference>
<sequence>MKSGIRSDNKDLKGEKLDFDTVLSNNKKDQKKAAKSKPDEKYPWDY</sequence>
<evidence type="ECO:0000313" key="2">
    <source>
        <dbReference type="EMBL" id="MDW8800931.1"/>
    </source>
</evidence>
<dbReference type="Proteomes" id="UP001281656">
    <property type="component" value="Unassembled WGS sequence"/>
</dbReference>
<feature type="compositionally biased region" description="Basic and acidic residues" evidence="1">
    <location>
        <begin position="26"/>
        <end position="46"/>
    </location>
</feature>
<gene>
    <name evidence="2" type="ORF">P8V03_07165</name>
</gene>
<dbReference type="RefSeq" id="WP_318797589.1">
    <property type="nucleotide sequence ID" value="NZ_JARUJP010000006.1"/>
</dbReference>
<keyword evidence="3" id="KW-1185">Reference proteome</keyword>
<evidence type="ECO:0000256" key="1">
    <source>
        <dbReference type="SAM" id="MobiDB-lite"/>
    </source>
</evidence>
<feature type="region of interest" description="Disordered" evidence="1">
    <location>
        <begin position="1"/>
        <end position="46"/>
    </location>
</feature>
<organism evidence="2 3">
    <name type="scientific">Clostridium tanneri</name>
    <dbReference type="NCBI Taxonomy" id="3037988"/>
    <lineage>
        <taxon>Bacteria</taxon>
        <taxon>Bacillati</taxon>
        <taxon>Bacillota</taxon>
        <taxon>Clostridia</taxon>
        <taxon>Eubacteriales</taxon>
        <taxon>Clostridiaceae</taxon>
        <taxon>Clostridium</taxon>
    </lineage>
</organism>
<proteinExistence type="predicted"/>